<reference evidence="7" key="1">
    <citation type="journal article" date="2016" name="Nat. Biotechnol.">
        <title>Sequencing wild and cultivated cassava and related species reveals extensive interspecific hybridization and genetic diversity.</title>
        <authorList>
            <person name="Bredeson J.V."/>
            <person name="Lyons J.B."/>
            <person name="Prochnik S.E."/>
            <person name="Wu G.A."/>
            <person name="Ha C.M."/>
            <person name="Edsinger-Gonzales E."/>
            <person name="Grimwood J."/>
            <person name="Schmutz J."/>
            <person name="Rabbi I.Y."/>
            <person name="Egesi C."/>
            <person name="Nauluvula P."/>
            <person name="Lebot V."/>
            <person name="Ndunguru J."/>
            <person name="Mkamilo G."/>
            <person name="Bart R.S."/>
            <person name="Setter T.L."/>
            <person name="Gleadow R.M."/>
            <person name="Kulakow P."/>
            <person name="Ferguson M.E."/>
            <person name="Rounsley S."/>
            <person name="Rokhsar D.S."/>
        </authorList>
    </citation>
    <scope>NUCLEOTIDE SEQUENCE [LARGE SCALE GENOMIC DNA]</scope>
    <source>
        <strain evidence="7">cv. AM560-2</strain>
    </source>
</reference>
<feature type="compositionally biased region" description="Basic residues" evidence="4">
    <location>
        <begin position="32"/>
        <end position="44"/>
    </location>
</feature>
<feature type="compositionally biased region" description="Polar residues" evidence="4">
    <location>
        <begin position="488"/>
        <end position="499"/>
    </location>
</feature>
<dbReference type="InterPro" id="IPR025064">
    <property type="entry name" value="DUF4005"/>
</dbReference>
<dbReference type="OMA" id="AYAYSHR"/>
<feature type="region of interest" description="Disordered" evidence="4">
    <location>
        <begin position="72"/>
        <end position="147"/>
    </location>
</feature>
<dbReference type="Gene3D" id="1.20.5.190">
    <property type="match status" value="1"/>
</dbReference>
<proteinExistence type="inferred from homology"/>
<gene>
    <name evidence="6" type="ORF">MANES_04G035000v8</name>
</gene>
<evidence type="ECO:0000313" key="7">
    <source>
        <dbReference type="Proteomes" id="UP000091857"/>
    </source>
</evidence>
<feature type="region of interest" description="Disordered" evidence="4">
    <location>
        <begin position="18"/>
        <end position="47"/>
    </location>
</feature>
<feature type="compositionally biased region" description="Basic and acidic residues" evidence="4">
    <location>
        <begin position="18"/>
        <end position="31"/>
    </location>
</feature>
<comment type="similarity">
    <text evidence="2">Belongs to the IQD family.</text>
</comment>
<evidence type="ECO:0000256" key="3">
    <source>
        <dbReference type="ARBA" id="ARBA00024378"/>
    </source>
</evidence>
<feature type="domain" description="DUF4005" evidence="5">
    <location>
        <begin position="402"/>
        <end position="484"/>
    </location>
</feature>
<accession>A0A2C9VZ66</accession>
<evidence type="ECO:0000313" key="6">
    <source>
        <dbReference type="EMBL" id="OAY51814.1"/>
    </source>
</evidence>
<feature type="compositionally biased region" description="Polar residues" evidence="4">
    <location>
        <begin position="331"/>
        <end position="344"/>
    </location>
</feature>
<evidence type="ECO:0000259" key="5">
    <source>
        <dbReference type="Pfam" id="PF13178"/>
    </source>
</evidence>
<keyword evidence="7" id="KW-1185">Reference proteome</keyword>
<feature type="region of interest" description="Disordered" evidence="4">
    <location>
        <begin position="403"/>
        <end position="423"/>
    </location>
</feature>
<feature type="region of interest" description="Disordered" evidence="4">
    <location>
        <begin position="331"/>
        <end position="376"/>
    </location>
</feature>
<dbReference type="Gramene" id="Manes.04G035000.3.v8.1">
    <property type="protein sequence ID" value="Manes.04G035000.3.v8.1.CDS"/>
    <property type="gene ID" value="Manes.04G035000.v8.1"/>
</dbReference>
<dbReference type="EMBL" id="CM004390">
    <property type="protein sequence ID" value="OAY51814.1"/>
    <property type="molecule type" value="Genomic_DNA"/>
</dbReference>
<comment type="caution">
    <text evidence="6">The sequence shown here is derived from an EMBL/GenBank/DDBJ whole genome shotgun (WGS) entry which is preliminary data.</text>
</comment>
<dbReference type="PANTHER" id="PTHR32295">
    <property type="entry name" value="IQ-DOMAIN 5-RELATED"/>
    <property type="match status" value="1"/>
</dbReference>
<feature type="compositionally biased region" description="Basic and acidic residues" evidence="4">
    <location>
        <begin position="456"/>
        <end position="470"/>
    </location>
</feature>
<protein>
    <recommendedName>
        <fullName evidence="5">DUF4005 domain-containing protein</fullName>
    </recommendedName>
</protein>
<keyword evidence="1" id="KW-0112">Calmodulin-binding</keyword>
<name>A0A2C9VZ66_MANES</name>
<feature type="compositionally biased region" description="Low complexity" evidence="4">
    <location>
        <begin position="101"/>
        <end position="134"/>
    </location>
</feature>
<evidence type="ECO:0000256" key="1">
    <source>
        <dbReference type="ARBA" id="ARBA00022860"/>
    </source>
</evidence>
<dbReference type="InterPro" id="IPR000048">
    <property type="entry name" value="IQ_motif_EF-hand-BS"/>
</dbReference>
<sequence length="534" mass="59982">MGKKGSWFSAIKKVFLPHSKDKLTNESDGKHTKEKKKKKGLGKLRHADTNSFIPLFREPSSIEKILDEAEREHKLIFRPPTPPEQPKTPPFVPPRVPSPRVPSQRVTSPRVASPRVSSPRAASPRVASPRAASPKNVHHHKETYYRPEPILRNHHASATKIQAAYRGYIARRSFRALKGLVRLQGVVRGHSVKRQTVHAMKCMQLLVRVQSQIQSRRIQMLENQARRHAQYKNDKEVGSTLGKWSLASEAGSEDWDDSLLTKEEIEARLQRKVDAVVKRERAMAYAYSHQLWKSTPKSAQSALKDIRSNGFPWWWNWLERQIPLTNPPESQAIKNFQLTPPSSHSEMKPTPRPSPSNLKQQHFGFDGMDTPTPRSSKSVAFMSTRQERTPVFRTPQANISSLSKYSRARASGGGESPFDLPLKDNDSLTSCPPFSLPSYMVSTASAKAKARANSNPKERFPGSPSSEKRRLSFPLTQSIGSLKGNRGSLISNKDPNSQRVLDKHESLQSTGNLSVDSTVSMPAAIGRKPFNRFV</sequence>
<dbReference type="AlphaFoldDB" id="A0A2C9VZ66"/>
<organism evidence="6 7">
    <name type="scientific">Manihot esculenta</name>
    <name type="common">Cassava</name>
    <name type="synonym">Jatropha manihot</name>
    <dbReference type="NCBI Taxonomy" id="3983"/>
    <lineage>
        <taxon>Eukaryota</taxon>
        <taxon>Viridiplantae</taxon>
        <taxon>Streptophyta</taxon>
        <taxon>Embryophyta</taxon>
        <taxon>Tracheophyta</taxon>
        <taxon>Spermatophyta</taxon>
        <taxon>Magnoliopsida</taxon>
        <taxon>eudicotyledons</taxon>
        <taxon>Gunneridae</taxon>
        <taxon>Pentapetalae</taxon>
        <taxon>rosids</taxon>
        <taxon>fabids</taxon>
        <taxon>Malpighiales</taxon>
        <taxon>Euphorbiaceae</taxon>
        <taxon>Crotonoideae</taxon>
        <taxon>Manihoteae</taxon>
        <taxon>Manihot</taxon>
    </lineage>
</organism>
<dbReference type="PANTHER" id="PTHR32295:SF113">
    <property type="entry name" value="PROTEIN IQ-DOMAIN 14"/>
    <property type="match status" value="1"/>
</dbReference>
<feature type="compositionally biased region" description="Pro residues" evidence="4">
    <location>
        <begin position="79"/>
        <end position="100"/>
    </location>
</feature>
<evidence type="ECO:0000256" key="4">
    <source>
        <dbReference type="SAM" id="MobiDB-lite"/>
    </source>
</evidence>
<dbReference type="PROSITE" id="PS50096">
    <property type="entry name" value="IQ"/>
    <property type="match status" value="1"/>
</dbReference>
<feature type="region of interest" description="Disordered" evidence="4">
    <location>
        <begin position="447"/>
        <end position="514"/>
    </location>
</feature>
<dbReference type="STRING" id="3983.A0A2C9VZ66"/>
<dbReference type="SMART" id="SM00015">
    <property type="entry name" value="IQ"/>
    <property type="match status" value="1"/>
</dbReference>
<evidence type="ECO:0000256" key="2">
    <source>
        <dbReference type="ARBA" id="ARBA00024341"/>
    </source>
</evidence>
<comment type="subunit">
    <text evidence="3">Binds to multiple calmodulin (CaM) in the presence of Ca(2+) and CaM-like proteins.</text>
</comment>
<dbReference type="Pfam" id="PF00612">
    <property type="entry name" value="IQ"/>
    <property type="match status" value="1"/>
</dbReference>
<dbReference type="Pfam" id="PF13178">
    <property type="entry name" value="DUF4005"/>
    <property type="match status" value="1"/>
</dbReference>
<dbReference type="Proteomes" id="UP000091857">
    <property type="component" value="Chromosome 4"/>
</dbReference>
<dbReference type="OrthoDB" id="753382at2759"/>
<dbReference type="GO" id="GO:0005516">
    <property type="term" value="F:calmodulin binding"/>
    <property type="evidence" value="ECO:0007669"/>
    <property type="project" value="UniProtKB-KW"/>
</dbReference>
<dbReference type="CDD" id="cd23767">
    <property type="entry name" value="IQCD"/>
    <property type="match status" value="1"/>
</dbReference>